<dbReference type="Proteomes" id="UP000218432">
    <property type="component" value="Chromosome 2"/>
</dbReference>
<proteinExistence type="predicted"/>
<evidence type="ECO:0000313" key="2">
    <source>
        <dbReference type="Proteomes" id="UP000218432"/>
    </source>
</evidence>
<accession>A0A1Y1BQQ3</accession>
<dbReference type="AlphaFoldDB" id="A0A1Y1BQQ3"/>
<reference evidence="1 2" key="1">
    <citation type="journal article" date="2017" name="Genome Announc.">
        <title>Complete Genome Sequence of Burkholderia stabilis FERMP-21014.</title>
        <authorList>
            <person name="Konishi K."/>
            <person name="Kumagai T."/>
            <person name="Sakasegawa S."/>
            <person name="Tamura T."/>
        </authorList>
    </citation>
    <scope>NUCLEOTIDE SEQUENCE [LARGE SCALE GENOMIC DNA]</scope>
    <source>
        <strain evidence="1 2">FERMP-21014</strain>
    </source>
</reference>
<protein>
    <submittedName>
        <fullName evidence="1">Uncharacterized protein</fullName>
    </submittedName>
</protein>
<name>A0A1Y1BQQ3_9BURK</name>
<sequence>MRGRHRNAAECVLRGFDMSRSGTSSPNVDATSVRIAAISSVGPD</sequence>
<gene>
    <name evidence="1" type="ORF">BSFP_050980</name>
</gene>
<dbReference type="EMBL" id="AP018112">
    <property type="protein sequence ID" value="BAX62231.1"/>
    <property type="molecule type" value="Genomic_DNA"/>
</dbReference>
<evidence type="ECO:0000313" key="1">
    <source>
        <dbReference type="EMBL" id="BAX62231.1"/>
    </source>
</evidence>
<organism evidence="1 2">
    <name type="scientific">Burkholderia stabilis</name>
    <dbReference type="NCBI Taxonomy" id="95485"/>
    <lineage>
        <taxon>Bacteria</taxon>
        <taxon>Pseudomonadati</taxon>
        <taxon>Pseudomonadota</taxon>
        <taxon>Betaproteobacteria</taxon>
        <taxon>Burkholderiales</taxon>
        <taxon>Burkholderiaceae</taxon>
        <taxon>Burkholderia</taxon>
        <taxon>Burkholderia cepacia complex</taxon>
    </lineage>
</organism>